<dbReference type="GO" id="GO:0006567">
    <property type="term" value="P:L-threonine catabolic process"/>
    <property type="evidence" value="ECO:0007669"/>
    <property type="project" value="TreeGrafter"/>
</dbReference>
<dbReference type="PIRSF" id="PIRSF017617">
    <property type="entry name" value="Thr_aldolase"/>
    <property type="match status" value="1"/>
</dbReference>
<dbReference type="InterPro" id="IPR015422">
    <property type="entry name" value="PyrdxlP-dep_Trfase_small"/>
</dbReference>
<keyword evidence="4" id="KW-0456">Lyase</keyword>
<feature type="domain" description="Aromatic amino acid beta-eliminating lyase/threonine aldolase" evidence="6">
    <location>
        <begin position="33"/>
        <end position="321"/>
    </location>
</feature>
<dbReference type="SUPFAM" id="SSF53383">
    <property type="entry name" value="PLP-dependent transferases"/>
    <property type="match status" value="1"/>
</dbReference>
<dbReference type="PANTHER" id="PTHR48097">
    <property type="entry name" value="L-THREONINE ALDOLASE-RELATED"/>
    <property type="match status" value="1"/>
</dbReference>
<organism evidence="7 8">
    <name type="scientific">Phialocephala subalpina</name>
    <dbReference type="NCBI Taxonomy" id="576137"/>
    <lineage>
        <taxon>Eukaryota</taxon>
        <taxon>Fungi</taxon>
        <taxon>Dikarya</taxon>
        <taxon>Ascomycota</taxon>
        <taxon>Pezizomycotina</taxon>
        <taxon>Leotiomycetes</taxon>
        <taxon>Helotiales</taxon>
        <taxon>Mollisiaceae</taxon>
        <taxon>Phialocephala</taxon>
        <taxon>Phialocephala fortinii species complex</taxon>
    </lineage>
</organism>
<keyword evidence="8" id="KW-1185">Reference proteome</keyword>
<dbReference type="GO" id="GO:0006545">
    <property type="term" value="P:glycine biosynthetic process"/>
    <property type="evidence" value="ECO:0007669"/>
    <property type="project" value="TreeGrafter"/>
</dbReference>
<dbReference type="AlphaFoldDB" id="A0A1L7XQ35"/>
<gene>
    <name evidence="7" type="ORF">PAC_17024</name>
</gene>
<dbReference type="Proteomes" id="UP000184330">
    <property type="component" value="Unassembled WGS sequence"/>
</dbReference>
<evidence type="ECO:0000256" key="4">
    <source>
        <dbReference type="ARBA" id="ARBA00023239"/>
    </source>
</evidence>
<dbReference type="GO" id="GO:0005829">
    <property type="term" value="C:cytosol"/>
    <property type="evidence" value="ECO:0007669"/>
    <property type="project" value="TreeGrafter"/>
</dbReference>
<keyword evidence="3" id="KW-0663">Pyridoxal phosphate</keyword>
<dbReference type="InterPro" id="IPR001597">
    <property type="entry name" value="ArAA_b-elim_lyase/Thr_aldolase"/>
</dbReference>
<dbReference type="NCBIfam" id="NF041359">
    <property type="entry name" value="GntG_guanitoxin"/>
    <property type="match status" value="1"/>
</dbReference>
<accession>A0A1L7XQ35</accession>
<dbReference type="Gene3D" id="3.40.640.10">
    <property type="entry name" value="Type I PLP-dependent aspartate aminotransferase-like (Major domain)"/>
    <property type="match status" value="1"/>
</dbReference>
<evidence type="ECO:0000256" key="5">
    <source>
        <dbReference type="PIRSR" id="PIRSR017617-1"/>
    </source>
</evidence>
<dbReference type="Gene3D" id="3.90.1150.10">
    <property type="entry name" value="Aspartate Aminotransferase, domain 1"/>
    <property type="match status" value="1"/>
</dbReference>
<dbReference type="FunFam" id="3.40.640.10:FF:000030">
    <property type="entry name" value="Low-specificity L-threonine aldolase"/>
    <property type="match status" value="1"/>
</dbReference>
<reference evidence="7 8" key="1">
    <citation type="submission" date="2016-03" db="EMBL/GenBank/DDBJ databases">
        <authorList>
            <person name="Ploux O."/>
        </authorList>
    </citation>
    <scope>NUCLEOTIDE SEQUENCE [LARGE SCALE GENOMIC DNA]</scope>
    <source>
        <strain evidence="7 8">UAMH 11012</strain>
    </source>
</reference>
<dbReference type="OrthoDB" id="10261951at2759"/>
<dbReference type="STRING" id="576137.A0A1L7XQ35"/>
<feature type="modified residue" description="N6-(pyridoxal phosphate)lysine" evidence="5">
    <location>
        <position position="229"/>
    </location>
</feature>
<dbReference type="GO" id="GO:0008732">
    <property type="term" value="F:L-allo-threonine aldolase activity"/>
    <property type="evidence" value="ECO:0007669"/>
    <property type="project" value="TreeGrafter"/>
</dbReference>
<evidence type="ECO:0000313" key="7">
    <source>
        <dbReference type="EMBL" id="CZR67125.1"/>
    </source>
</evidence>
<proteinExistence type="inferred from homology"/>
<dbReference type="InterPro" id="IPR015424">
    <property type="entry name" value="PyrdxlP-dep_Trfase"/>
</dbReference>
<evidence type="ECO:0000256" key="3">
    <source>
        <dbReference type="ARBA" id="ARBA00022898"/>
    </source>
</evidence>
<name>A0A1L7XQ35_9HELO</name>
<comment type="similarity">
    <text evidence="2">Belongs to the threonine aldolase family.</text>
</comment>
<comment type="cofactor">
    <cofactor evidence="1">
        <name>pyridoxal 5'-phosphate</name>
        <dbReference type="ChEBI" id="CHEBI:597326"/>
    </cofactor>
</comment>
<protein>
    <submittedName>
        <fullName evidence="7">Related to threonine aldolase</fullName>
    </submittedName>
</protein>
<dbReference type="Pfam" id="PF01212">
    <property type="entry name" value="Beta_elim_lyase"/>
    <property type="match status" value="1"/>
</dbReference>
<dbReference type="InterPro" id="IPR023603">
    <property type="entry name" value="Low_specificity_L-TA-like"/>
</dbReference>
<dbReference type="PANTHER" id="PTHR48097:SF9">
    <property type="entry name" value="L-THREONINE ALDOLASE"/>
    <property type="match status" value="1"/>
</dbReference>
<evidence type="ECO:0000256" key="2">
    <source>
        <dbReference type="ARBA" id="ARBA00006966"/>
    </source>
</evidence>
<evidence type="ECO:0000313" key="8">
    <source>
        <dbReference type="Proteomes" id="UP000184330"/>
    </source>
</evidence>
<evidence type="ECO:0000256" key="1">
    <source>
        <dbReference type="ARBA" id="ARBA00001933"/>
    </source>
</evidence>
<dbReference type="EMBL" id="FJOG01000042">
    <property type="protein sequence ID" value="CZR67125.1"/>
    <property type="molecule type" value="Genomic_DNA"/>
</dbReference>
<dbReference type="InterPro" id="IPR015421">
    <property type="entry name" value="PyrdxlP-dep_Trfase_major"/>
</dbReference>
<evidence type="ECO:0000259" key="6">
    <source>
        <dbReference type="Pfam" id="PF01212"/>
    </source>
</evidence>
<sequence>MGSIETQPAGDGLSLDSIKVASTWCSAGPAAFDFRTDTITTPTFSMLQAIAQSSLGDDVYQEDNTTTSFEYYMAELAGKEDALLVMSGTMGNQIALRSLLTQPPHAILCHHKSHILTAEAGGCSSLSQAHMQAVLPANGLYLTLEDIKREAVISNNIHVAPTRVISLENTLAGTITPLAEVQRISVFARANGIKMHLDGARIWEAVAAGAGSLKEYLECFDTAQMCFSKGLAAPLGSIIVGPKAVLEHSRWVRKSIGGGIRQAGIISSAARVAVEENFIEGGGRKLKETHVKVKAIEDMWLRRGGKVVRPVETNMVVLDLAYSGIAVEDWVRVGKEEGVKLMGGRTVVHIQVVDEAFLRLEKVMDRALAVKGTETTANEQSIYR</sequence>